<protein>
    <submittedName>
        <fullName evidence="1">Uncharacterized protein</fullName>
    </submittedName>
</protein>
<dbReference type="AlphaFoldDB" id="G0ET34"/>
<sequence>MIFFYTNISYGNSQHQTAMPPQQCIYFAKQKIQASTGF</sequence>
<reference evidence="1 2" key="1">
    <citation type="journal article" date="2011" name="J. Bacteriol.">
        <title>Complete genome sequence of the type strain Cupriavidus necator N-1.</title>
        <authorList>
            <person name="Poehlein A."/>
            <person name="Kusian B."/>
            <person name="Friedrich B."/>
            <person name="Daniel R."/>
            <person name="Bowien B."/>
        </authorList>
    </citation>
    <scope>NUCLEOTIDE SEQUENCE [LARGE SCALE GENOMIC DNA]</scope>
    <source>
        <strain evidence="2">ATCC 43291 / DSM 13513 / CCUG 52238 / LMG 8453 / N-1</strain>
    </source>
</reference>
<dbReference type="HOGENOM" id="CLU_3327027_0_0_4"/>
<name>G0ET34_CUPNN</name>
<dbReference type="EMBL" id="CP002877">
    <property type="protein sequence ID" value="AEI78040.1"/>
    <property type="molecule type" value="Genomic_DNA"/>
</dbReference>
<proteinExistence type="predicted"/>
<evidence type="ECO:0000313" key="2">
    <source>
        <dbReference type="Proteomes" id="UP000006798"/>
    </source>
</evidence>
<dbReference type="KEGG" id="cnc:CNE_1c27250"/>
<dbReference type="Proteomes" id="UP000006798">
    <property type="component" value="Chromosome 1"/>
</dbReference>
<evidence type="ECO:0000313" key="1">
    <source>
        <dbReference type="EMBL" id="AEI78040.1"/>
    </source>
</evidence>
<accession>G0ET34</accession>
<organism evidence="1 2">
    <name type="scientific">Cupriavidus necator (strain ATCC 43291 / DSM 13513 / CCUG 52238 / LMG 8453 / N-1)</name>
    <name type="common">Ralstonia eutropha</name>
    <dbReference type="NCBI Taxonomy" id="1042878"/>
    <lineage>
        <taxon>Bacteria</taxon>
        <taxon>Pseudomonadati</taxon>
        <taxon>Pseudomonadota</taxon>
        <taxon>Betaproteobacteria</taxon>
        <taxon>Burkholderiales</taxon>
        <taxon>Burkholderiaceae</taxon>
        <taxon>Cupriavidus</taxon>
    </lineage>
</organism>
<gene>
    <name evidence="1" type="ordered locus">CNE_1c27250</name>
</gene>